<dbReference type="PANTHER" id="PTHR33116">
    <property type="entry name" value="REVERSE TRANSCRIPTASE ZINC-BINDING DOMAIN-CONTAINING PROTEIN-RELATED-RELATED"/>
    <property type="match status" value="1"/>
</dbReference>
<reference evidence="2" key="2">
    <citation type="submission" date="2025-08" db="UniProtKB">
        <authorList>
            <consortium name="RefSeq"/>
        </authorList>
    </citation>
    <scope>IDENTIFICATION</scope>
    <source>
        <tissue evidence="2">Leaf</tissue>
    </source>
</reference>
<dbReference type="SUPFAM" id="SSF56219">
    <property type="entry name" value="DNase I-like"/>
    <property type="match status" value="1"/>
</dbReference>
<gene>
    <name evidence="2" type="primary">LOC130463298</name>
</gene>
<reference evidence="1" key="1">
    <citation type="journal article" date="2021" name="Nat. Commun.">
        <title>Genomic analyses provide insights into spinach domestication and the genetic basis of agronomic traits.</title>
        <authorList>
            <person name="Cai X."/>
            <person name="Sun X."/>
            <person name="Xu C."/>
            <person name="Sun H."/>
            <person name="Wang X."/>
            <person name="Ge C."/>
            <person name="Zhang Z."/>
            <person name="Wang Q."/>
            <person name="Fei Z."/>
            <person name="Jiao C."/>
            <person name="Wang Q."/>
        </authorList>
    </citation>
    <scope>NUCLEOTIDE SEQUENCE [LARGE SCALE GENOMIC DNA]</scope>
    <source>
        <strain evidence="1">cv. Varoflay</strain>
    </source>
</reference>
<dbReference type="Proteomes" id="UP000813463">
    <property type="component" value="Chromosome 6"/>
</dbReference>
<accession>A0ABM3QYC5</accession>
<organism evidence="1 2">
    <name type="scientific">Spinacia oleracea</name>
    <name type="common">Spinach</name>
    <dbReference type="NCBI Taxonomy" id="3562"/>
    <lineage>
        <taxon>Eukaryota</taxon>
        <taxon>Viridiplantae</taxon>
        <taxon>Streptophyta</taxon>
        <taxon>Embryophyta</taxon>
        <taxon>Tracheophyta</taxon>
        <taxon>Spermatophyta</taxon>
        <taxon>Magnoliopsida</taxon>
        <taxon>eudicotyledons</taxon>
        <taxon>Gunneridae</taxon>
        <taxon>Pentapetalae</taxon>
        <taxon>Caryophyllales</taxon>
        <taxon>Chenopodiaceae</taxon>
        <taxon>Chenopodioideae</taxon>
        <taxon>Anserineae</taxon>
        <taxon>Spinacia</taxon>
    </lineage>
</organism>
<evidence type="ECO:0000313" key="2">
    <source>
        <dbReference type="RefSeq" id="XP_056688365.1"/>
    </source>
</evidence>
<dbReference type="Gene3D" id="3.60.10.10">
    <property type="entry name" value="Endonuclease/exonuclease/phosphatase"/>
    <property type="match status" value="1"/>
</dbReference>
<evidence type="ECO:0008006" key="3">
    <source>
        <dbReference type="Google" id="ProtNLM"/>
    </source>
</evidence>
<protein>
    <recommendedName>
        <fullName evidence="3">Reverse transcriptase domain-containing protein</fullName>
    </recommendedName>
</protein>
<evidence type="ECO:0000313" key="1">
    <source>
        <dbReference type="Proteomes" id="UP000813463"/>
    </source>
</evidence>
<proteinExistence type="predicted"/>
<dbReference type="GeneID" id="130463298"/>
<dbReference type="InterPro" id="IPR036691">
    <property type="entry name" value="Endo/exonu/phosph_ase_sf"/>
</dbReference>
<sequence>MHIVDTRRPMWRDVAVLSQNITSNWLVMGDFNSVLLPNERHNGNAVTDAETRDFEACVDNSNLTELKSCGNFYSWSNKGQGDLRISSRIDMAFGNIDWHSTFTDAIIDYVNPGLSDHSPLVMTCKSHVGGGSRPFKFFNYMAEHDSFLSVVKKGWEVQCHGTAMLRVWSKLKAVNHGLKNLHHKEFAKLDDRIELIRGELASVQLQLAATLTDSSLQTSEKIHSEKLMKFLQIQECAYKKKSRIMWLKVGDSNTKFLFSAMKERKKLTTIEEIKEEVSSFYKSLIGTAASTLESIDVNIVRKGKQLTFDAAERWVQPVLDVEIDNALKDIDIIKAQGLDGLDSLFFLKAWNIVKLDIYEAVKDFFRTRLISKILTARMQAVIDDMVNCAQSWFIPGRVISDNILLSYELVKCYSRKVDEGFVKAIFSTFKKFSTASSQEANLHKSEVYLAGISSYVADHIMATIGIPKGTFPFKYLGVPLTTRGLSFTDFKPLIENTVARIKSWAARLLSFVGRLQLVKSILFGIQLYWCKIFVMPRKIMKEI</sequence>
<dbReference type="PANTHER" id="PTHR33116:SF84">
    <property type="entry name" value="RNA-DIRECTED DNA POLYMERASE"/>
    <property type="match status" value="1"/>
</dbReference>
<keyword evidence="1" id="KW-1185">Reference proteome</keyword>
<name>A0ABM3QYC5_SPIOL</name>
<dbReference type="RefSeq" id="XP_056688365.1">
    <property type="nucleotide sequence ID" value="XM_056832387.1"/>
</dbReference>